<dbReference type="Pfam" id="PF11807">
    <property type="entry name" value="UstYa"/>
    <property type="match status" value="1"/>
</dbReference>
<evidence type="ECO:0000313" key="12">
    <source>
        <dbReference type="EMBL" id="KAK1755530.1"/>
    </source>
</evidence>
<dbReference type="PANTHER" id="PTHR33365:SF11">
    <property type="entry name" value="TAT PATHWAY SIGNAL SEQUENCE"/>
    <property type="match status" value="1"/>
</dbReference>
<evidence type="ECO:0000256" key="3">
    <source>
        <dbReference type="ARBA" id="ARBA00022692"/>
    </source>
</evidence>
<organism evidence="12 13">
    <name type="scientific">Echria macrotheca</name>
    <dbReference type="NCBI Taxonomy" id="438768"/>
    <lineage>
        <taxon>Eukaryota</taxon>
        <taxon>Fungi</taxon>
        <taxon>Dikarya</taxon>
        <taxon>Ascomycota</taxon>
        <taxon>Pezizomycotina</taxon>
        <taxon>Sordariomycetes</taxon>
        <taxon>Sordariomycetidae</taxon>
        <taxon>Sordariales</taxon>
        <taxon>Schizotheciaceae</taxon>
        <taxon>Echria</taxon>
    </lineage>
</organism>
<evidence type="ECO:0000256" key="8">
    <source>
        <dbReference type="ARBA" id="ARBA00023180"/>
    </source>
</evidence>
<reference evidence="12" key="1">
    <citation type="submission" date="2023-06" db="EMBL/GenBank/DDBJ databases">
        <title>Genome-scale phylogeny and comparative genomics of the fungal order Sordariales.</title>
        <authorList>
            <consortium name="Lawrence Berkeley National Laboratory"/>
            <person name="Hensen N."/>
            <person name="Bonometti L."/>
            <person name="Westerberg I."/>
            <person name="Brannstrom I.O."/>
            <person name="Guillou S."/>
            <person name="Cros-Aarteil S."/>
            <person name="Calhoun S."/>
            <person name="Haridas S."/>
            <person name="Kuo A."/>
            <person name="Mondo S."/>
            <person name="Pangilinan J."/>
            <person name="Riley R."/>
            <person name="Labutti K."/>
            <person name="Andreopoulos B."/>
            <person name="Lipzen A."/>
            <person name="Chen C."/>
            <person name="Yanf M."/>
            <person name="Daum C."/>
            <person name="Ng V."/>
            <person name="Clum A."/>
            <person name="Steindorff A."/>
            <person name="Ohm R."/>
            <person name="Martin F."/>
            <person name="Silar P."/>
            <person name="Natvig D."/>
            <person name="Lalanne C."/>
            <person name="Gautier V."/>
            <person name="Ament-Velasquez S.L."/>
            <person name="Kruys A."/>
            <person name="Hutchinson M.I."/>
            <person name="Powell A.J."/>
            <person name="Barry K."/>
            <person name="Miller A.N."/>
            <person name="Grigoriev I.V."/>
            <person name="Debuchy R."/>
            <person name="Gladieux P."/>
            <person name="Thoren M.H."/>
            <person name="Johannesson H."/>
        </authorList>
    </citation>
    <scope>NUCLEOTIDE SEQUENCE</scope>
    <source>
        <strain evidence="12">PSN4</strain>
    </source>
</reference>
<evidence type="ECO:0000256" key="9">
    <source>
        <dbReference type="ARBA" id="ARBA00035112"/>
    </source>
</evidence>
<comment type="subcellular location">
    <subcellularLocation>
        <location evidence="1">Membrane</location>
        <topology evidence="1">Single-pass membrane protein</topology>
    </subcellularLocation>
</comment>
<sequence>MSTHSPKYHDLHGPQAHTDDNTSQTDLDSDYQEEDGKLAWTDDTIRDTSHTSRRRARARRIRTAVSIFRGLFDTIILITIVYLLLERRNIQQHDMSASTEKEHEHQLGGDITGFAPRSTSVSQKIKKFSPNPSFIPTNLTSFFTPSTTQAWLSLVPRGLGYIHTQNTSHLHPPVPVPLAGYPPSTFTTSVTHQLHCLHAIIGVVAALATNDTSRLPPEGPWHVAHCFDYLRQSILCCGDVALEGQQTTFPDGFVGSDGWDSHHVCRDYDEVKEYLERNRAGDDLWI</sequence>
<keyword evidence="13" id="KW-1185">Reference proteome</keyword>
<feature type="region of interest" description="Disordered" evidence="10">
    <location>
        <begin position="1"/>
        <end position="33"/>
    </location>
</feature>
<comment type="similarity">
    <text evidence="9">Belongs to the ustYa family.</text>
</comment>
<evidence type="ECO:0000256" key="10">
    <source>
        <dbReference type="SAM" id="MobiDB-lite"/>
    </source>
</evidence>
<dbReference type="GO" id="GO:0016491">
    <property type="term" value="F:oxidoreductase activity"/>
    <property type="evidence" value="ECO:0007669"/>
    <property type="project" value="UniProtKB-KW"/>
</dbReference>
<dbReference type="PANTHER" id="PTHR33365">
    <property type="entry name" value="YALI0B05434P"/>
    <property type="match status" value="1"/>
</dbReference>
<dbReference type="EMBL" id="MU839833">
    <property type="protein sequence ID" value="KAK1755530.1"/>
    <property type="molecule type" value="Genomic_DNA"/>
</dbReference>
<name>A0AAJ0BCW4_9PEZI</name>
<keyword evidence="7 11" id="KW-0472">Membrane</keyword>
<keyword evidence="8" id="KW-0325">Glycoprotein</keyword>
<feature type="compositionally biased region" description="Basic and acidic residues" evidence="10">
    <location>
        <begin position="7"/>
        <end position="20"/>
    </location>
</feature>
<comment type="pathway">
    <text evidence="2">Mycotoxin biosynthesis.</text>
</comment>
<evidence type="ECO:0000256" key="4">
    <source>
        <dbReference type="ARBA" id="ARBA00022989"/>
    </source>
</evidence>
<dbReference type="GO" id="GO:0043386">
    <property type="term" value="P:mycotoxin biosynthetic process"/>
    <property type="evidence" value="ECO:0007669"/>
    <property type="project" value="InterPro"/>
</dbReference>
<evidence type="ECO:0000256" key="2">
    <source>
        <dbReference type="ARBA" id="ARBA00004685"/>
    </source>
</evidence>
<evidence type="ECO:0000256" key="1">
    <source>
        <dbReference type="ARBA" id="ARBA00004167"/>
    </source>
</evidence>
<keyword evidence="6" id="KW-0843">Virulence</keyword>
<protein>
    <submittedName>
        <fullName evidence="12">Uncharacterized protein</fullName>
    </submittedName>
</protein>
<dbReference type="GO" id="GO:0016020">
    <property type="term" value="C:membrane"/>
    <property type="evidence" value="ECO:0007669"/>
    <property type="project" value="UniProtKB-SubCell"/>
</dbReference>
<keyword evidence="3 11" id="KW-0812">Transmembrane</keyword>
<evidence type="ECO:0000256" key="5">
    <source>
        <dbReference type="ARBA" id="ARBA00023002"/>
    </source>
</evidence>
<comment type="caution">
    <text evidence="12">The sequence shown here is derived from an EMBL/GenBank/DDBJ whole genome shotgun (WGS) entry which is preliminary data.</text>
</comment>
<dbReference type="Proteomes" id="UP001239445">
    <property type="component" value="Unassembled WGS sequence"/>
</dbReference>
<evidence type="ECO:0000313" key="13">
    <source>
        <dbReference type="Proteomes" id="UP001239445"/>
    </source>
</evidence>
<evidence type="ECO:0000256" key="11">
    <source>
        <dbReference type="SAM" id="Phobius"/>
    </source>
</evidence>
<keyword evidence="4 11" id="KW-1133">Transmembrane helix</keyword>
<evidence type="ECO:0000256" key="6">
    <source>
        <dbReference type="ARBA" id="ARBA00023026"/>
    </source>
</evidence>
<dbReference type="InterPro" id="IPR021765">
    <property type="entry name" value="UstYa-like"/>
</dbReference>
<dbReference type="AlphaFoldDB" id="A0AAJ0BCW4"/>
<evidence type="ECO:0000256" key="7">
    <source>
        <dbReference type="ARBA" id="ARBA00023136"/>
    </source>
</evidence>
<keyword evidence="5" id="KW-0560">Oxidoreductase</keyword>
<gene>
    <name evidence="12" type="ORF">QBC47DRAFT_460516</name>
</gene>
<feature type="transmembrane region" description="Helical" evidence="11">
    <location>
        <begin position="63"/>
        <end position="85"/>
    </location>
</feature>
<proteinExistence type="inferred from homology"/>
<accession>A0AAJ0BCW4</accession>